<dbReference type="GO" id="GO:0006400">
    <property type="term" value="P:tRNA modification"/>
    <property type="evidence" value="ECO:0007669"/>
    <property type="project" value="UniProtKB-UniRule"/>
</dbReference>
<comment type="subcellular location">
    <subcellularLocation>
        <location evidence="1 8">Cytoplasm</location>
    </subcellularLocation>
</comment>
<dbReference type="Pfam" id="PF01171">
    <property type="entry name" value="ATP_bind_3"/>
    <property type="match status" value="1"/>
</dbReference>
<reference evidence="10" key="1">
    <citation type="submission" date="2020-11" db="EMBL/GenBank/DDBJ databases">
        <title>Genome seq and assembly of Planobacterium sp.</title>
        <authorList>
            <person name="Chhetri G."/>
        </authorList>
    </citation>
    <scope>NUCLEOTIDE SEQUENCE</scope>
    <source>
        <strain evidence="10">GCR5</strain>
    </source>
</reference>
<comment type="function">
    <text evidence="8">Ligates lysine onto the cytidine present at position 34 of the AUA codon-specific tRNA(Ile) that contains the anticodon CAU, in an ATP-dependent manner. Cytidine is converted to lysidine, thus changing the amino acid specificity of the tRNA from methionine to isoleucine.</text>
</comment>
<organism evidence="10 11">
    <name type="scientific">Planobacterium oryzisoli</name>
    <dbReference type="NCBI Taxonomy" id="2771435"/>
    <lineage>
        <taxon>Bacteria</taxon>
        <taxon>Pseudomonadati</taxon>
        <taxon>Bacteroidota</taxon>
        <taxon>Flavobacteriia</taxon>
        <taxon>Flavobacteriales</taxon>
        <taxon>Weeksellaceae</taxon>
        <taxon>Chryseobacterium group</taxon>
        <taxon>Chryseobacterium</taxon>
    </lineage>
</organism>
<dbReference type="SUPFAM" id="SSF52402">
    <property type="entry name" value="Adenine nucleotide alpha hydrolases-like"/>
    <property type="match status" value="1"/>
</dbReference>
<dbReference type="PANTHER" id="PTHR43033">
    <property type="entry name" value="TRNA(ILE)-LYSIDINE SYNTHASE-RELATED"/>
    <property type="match status" value="1"/>
</dbReference>
<dbReference type="InterPro" id="IPR011063">
    <property type="entry name" value="TilS/TtcA_N"/>
</dbReference>
<keyword evidence="5 8" id="KW-0547">Nucleotide-binding</keyword>
<dbReference type="InterPro" id="IPR012094">
    <property type="entry name" value="tRNA_Ile_lys_synt"/>
</dbReference>
<evidence type="ECO:0000256" key="3">
    <source>
        <dbReference type="ARBA" id="ARBA00022598"/>
    </source>
</evidence>
<comment type="caution">
    <text evidence="10">The sequence shown here is derived from an EMBL/GenBank/DDBJ whole genome shotgun (WGS) entry which is preliminary data.</text>
</comment>
<dbReference type="InterPro" id="IPR012796">
    <property type="entry name" value="Lysidine-tRNA-synth_C"/>
</dbReference>
<evidence type="ECO:0000256" key="4">
    <source>
        <dbReference type="ARBA" id="ARBA00022694"/>
    </source>
</evidence>
<dbReference type="AlphaFoldDB" id="A0A930YWR1"/>
<dbReference type="Proteomes" id="UP000694480">
    <property type="component" value="Unassembled WGS sequence"/>
</dbReference>
<keyword evidence="4 8" id="KW-0819">tRNA processing</keyword>
<evidence type="ECO:0000259" key="9">
    <source>
        <dbReference type="SMART" id="SM00977"/>
    </source>
</evidence>
<comment type="domain">
    <text evidence="8">The N-terminal region contains the highly conserved SGGXDS motif, predicted to be a P-loop motif involved in ATP binding.</text>
</comment>
<dbReference type="InterPro" id="IPR014729">
    <property type="entry name" value="Rossmann-like_a/b/a_fold"/>
</dbReference>
<dbReference type="SMART" id="SM00977">
    <property type="entry name" value="TilS_C"/>
    <property type="match status" value="1"/>
</dbReference>
<evidence type="ECO:0000256" key="5">
    <source>
        <dbReference type="ARBA" id="ARBA00022741"/>
    </source>
</evidence>
<evidence type="ECO:0000256" key="7">
    <source>
        <dbReference type="ARBA" id="ARBA00048539"/>
    </source>
</evidence>
<dbReference type="EC" id="6.3.4.19" evidence="8"/>
<evidence type="ECO:0000313" key="10">
    <source>
        <dbReference type="EMBL" id="MBF5027709.1"/>
    </source>
</evidence>
<evidence type="ECO:0000256" key="1">
    <source>
        <dbReference type="ARBA" id="ARBA00004496"/>
    </source>
</evidence>
<dbReference type="HAMAP" id="MF_01161">
    <property type="entry name" value="tRNA_Ile_lys_synt"/>
    <property type="match status" value="1"/>
</dbReference>
<dbReference type="SUPFAM" id="SSF56037">
    <property type="entry name" value="PheT/TilS domain"/>
    <property type="match status" value="1"/>
</dbReference>
<keyword evidence="2 8" id="KW-0963">Cytoplasm</keyword>
<keyword evidence="3 8" id="KW-0436">Ligase</keyword>
<dbReference type="NCBIfam" id="TIGR02432">
    <property type="entry name" value="lysidine_TilS_N"/>
    <property type="match status" value="1"/>
</dbReference>
<proteinExistence type="inferred from homology"/>
<gene>
    <name evidence="8 10" type="primary">tilS</name>
    <name evidence="10" type="ORF">IC612_07850</name>
</gene>
<feature type="domain" description="Lysidine-tRNA(Ile) synthetase C-terminal" evidence="9">
    <location>
        <begin position="357"/>
        <end position="431"/>
    </location>
</feature>
<dbReference type="InterPro" id="IPR012795">
    <property type="entry name" value="tRNA_Ile_lys_synt_N"/>
</dbReference>
<dbReference type="GO" id="GO:0005524">
    <property type="term" value="F:ATP binding"/>
    <property type="evidence" value="ECO:0007669"/>
    <property type="project" value="UniProtKB-UniRule"/>
</dbReference>
<dbReference type="Gene3D" id="3.40.50.620">
    <property type="entry name" value="HUPs"/>
    <property type="match status" value="1"/>
</dbReference>
<dbReference type="CDD" id="cd01992">
    <property type="entry name" value="TilS_N"/>
    <property type="match status" value="1"/>
</dbReference>
<keyword evidence="6 8" id="KW-0067">ATP-binding</keyword>
<dbReference type="GO" id="GO:0032267">
    <property type="term" value="F:tRNA(Ile)-lysidine synthase activity"/>
    <property type="evidence" value="ECO:0007669"/>
    <property type="project" value="UniProtKB-EC"/>
</dbReference>
<evidence type="ECO:0000256" key="2">
    <source>
        <dbReference type="ARBA" id="ARBA00022490"/>
    </source>
</evidence>
<dbReference type="NCBIfam" id="TIGR02433">
    <property type="entry name" value="lysidine_TilS_C"/>
    <property type="match status" value="1"/>
</dbReference>
<name>A0A930YWR1_9FLAO</name>
<dbReference type="RefSeq" id="WP_194739637.1">
    <property type="nucleotide sequence ID" value="NZ_JADKYY010000009.1"/>
</dbReference>
<dbReference type="GO" id="GO:0005737">
    <property type="term" value="C:cytoplasm"/>
    <property type="evidence" value="ECO:0007669"/>
    <property type="project" value="UniProtKB-SubCell"/>
</dbReference>
<evidence type="ECO:0000256" key="8">
    <source>
        <dbReference type="HAMAP-Rule" id="MF_01161"/>
    </source>
</evidence>
<comment type="similarity">
    <text evidence="8">Belongs to the tRNA(Ile)-lysidine synthase family.</text>
</comment>
<sequence>MLNSPNFLTAISSLDPVWKDHTFLLALSGGSDSMALAHLFKNIGAKFQIAHVNYKLRNIESEKDQQVVENFCTKHNINFHLREIADSEKPLNSSIQIWARELRYDYFKDVLKRQGLDFIVTAHHLNDQLETFIINLTRGTGLKGLCGIPAARENILRPLLNFTKDDIYLYVRTEGIEFREDLSNQKNTYLRNRVRNKIIPELVNLSTHFYQSFTETINILNQHQNFIDEHATQVLRDITLESGARHIVFDRAKFDSQHSLLQREILLKLGFPESVEHQKIISAESGSIFSNKEFILVKESAHYTYYHRSIENTAPVQTWEAQVIDGKIVVPDAVLNESLELGSCQWTIDLKKSHTPLRFRRIQASDRIFPIGMSGSKNATKFLKDKKIPILARSKYWVLIDQKEQIIGIVPLQQDRRFLALESSEAVALQITPKNED</sequence>
<comment type="catalytic activity">
    <reaction evidence="7 8">
        <text>cytidine(34) in tRNA(Ile2) + L-lysine + ATP = lysidine(34) in tRNA(Ile2) + AMP + diphosphate + H(+)</text>
        <dbReference type="Rhea" id="RHEA:43744"/>
        <dbReference type="Rhea" id="RHEA-COMP:10625"/>
        <dbReference type="Rhea" id="RHEA-COMP:10670"/>
        <dbReference type="ChEBI" id="CHEBI:15378"/>
        <dbReference type="ChEBI" id="CHEBI:30616"/>
        <dbReference type="ChEBI" id="CHEBI:32551"/>
        <dbReference type="ChEBI" id="CHEBI:33019"/>
        <dbReference type="ChEBI" id="CHEBI:82748"/>
        <dbReference type="ChEBI" id="CHEBI:83665"/>
        <dbReference type="ChEBI" id="CHEBI:456215"/>
        <dbReference type="EC" id="6.3.4.19"/>
    </reaction>
</comment>
<evidence type="ECO:0000256" key="6">
    <source>
        <dbReference type="ARBA" id="ARBA00022840"/>
    </source>
</evidence>
<accession>A0A930YWR1</accession>
<feature type="binding site" evidence="8">
    <location>
        <begin position="28"/>
        <end position="33"/>
    </location>
    <ligand>
        <name>ATP</name>
        <dbReference type="ChEBI" id="CHEBI:30616"/>
    </ligand>
</feature>
<evidence type="ECO:0000313" key="11">
    <source>
        <dbReference type="Proteomes" id="UP000694480"/>
    </source>
</evidence>
<protein>
    <recommendedName>
        <fullName evidence="8">tRNA(Ile)-lysidine synthase</fullName>
        <ecNumber evidence="8">6.3.4.19</ecNumber>
    </recommendedName>
    <alternativeName>
        <fullName evidence="8">tRNA(Ile)-2-lysyl-cytidine synthase</fullName>
    </alternativeName>
    <alternativeName>
        <fullName evidence="8">tRNA(Ile)-lysidine synthetase</fullName>
    </alternativeName>
</protein>
<dbReference type="EMBL" id="JADKYY010000009">
    <property type="protein sequence ID" value="MBF5027709.1"/>
    <property type="molecule type" value="Genomic_DNA"/>
</dbReference>
<dbReference type="PANTHER" id="PTHR43033:SF1">
    <property type="entry name" value="TRNA(ILE)-LYSIDINE SYNTHASE-RELATED"/>
    <property type="match status" value="1"/>
</dbReference>
<keyword evidence="11" id="KW-1185">Reference proteome</keyword>